<dbReference type="EMBL" id="KZ613475">
    <property type="protein sequence ID" value="PMD23098.1"/>
    <property type="molecule type" value="Genomic_DNA"/>
</dbReference>
<feature type="region of interest" description="Disordered" evidence="1">
    <location>
        <begin position="434"/>
        <end position="484"/>
    </location>
</feature>
<feature type="region of interest" description="Disordered" evidence="1">
    <location>
        <begin position="268"/>
        <end position="288"/>
    </location>
</feature>
<name>A0A2J6QA17_9HELO</name>
<evidence type="ECO:0000313" key="3">
    <source>
        <dbReference type="EMBL" id="PMD23098.1"/>
    </source>
</evidence>
<evidence type="ECO:0000313" key="4">
    <source>
        <dbReference type="Proteomes" id="UP000235672"/>
    </source>
</evidence>
<keyword evidence="4" id="KW-1185">Reference proteome</keyword>
<feature type="region of interest" description="Disordered" evidence="1">
    <location>
        <begin position="746"/>
        <end position="800"/>
    </location>
</feature>
<feature type="transmembrane region" description="Helical" evidence="2">
    <location>
        <begin position="912"/>
        <end position="933"/>
    </location>
</feature>
<dbReference type="OrthoDB" id="3439820at2759"/>
<evidence type="ECO:0000256" key="2">
    <source>
        <dbReference type="SAM" id="Phobius"/>
    </source>
</evidence>
<keyword evidence="2" id="KW-0812">Transmembrane</keyword>
<proteinExistence type="predicted"/>
<protein>
    <submittedName>
        <fullName evidence="3">Uncharacterized protein</fullName>
    </submittedName>
</protein>
<keyword evidence="2" id="KW-0472">Membrane</keyword>
<keyword evidence="2" id="KW-1133">Transmembrane helix</keyword>
<feature type="compositionally biased region" description="Polar residues" evidence="1">
    <location>
        <begin position="753"/>
        <end position="762"/>
    </location>
</feature>
<dbReference type="Proteomes" id="UP000235672">
    <property type="component" value="Unassembled WGS sequence"/>
</dbReference>
<feature type="compositionally biased region" description="Basic and acidic residues" evidence="1">
    <location>
        <begin position="763"/>
        <end position="781"/>
    </location>
</feature>
<feature type="region of interest" description="Disordered" evidence="1">
    <location>
        <begin position="135"/>
        <end position="212"/>
    </location>
</feature>
<dbReference type="STRING" id="1745343.A0A2J6QA17"/>
<feature type="compositionally biased region" description="Polar residues" evidence="1">
    <location>
        <begin position="270"/>
        <end position="282"/>
    </location>
</feature>
<feature type="compositionally biased region" description="Basic and acidic residues" evidence="1">
    <location>
        <begin position="136"/>
        <end position="157"/>
    </location>
</feature>
<accession>A0A2J6QA17</accession>
<feature type="compositionally biased region" description="Low complexity" evidence="1">
    <location>
        <begin position="465"/>
        <end position="482"/>
    </location>
</feature>
<evidence type="ECO:0000256" key="1">
    <source>
        <dbReference type="SAM" id="MobiDB-lite"/>
    </source>
</evidence>
<sequence>MSTKGSPSTLKRRVSRVFRDKLSKSPPVAINTRPEKQGHIRSSSLGSFVSRLLPSRRQETGHTLRSEFKDDGTEDAVGLVFNLTYSKPHNTLPEYIHTNGKTTASGILWKNADSINNPQTMSTLNYQSIRMPGQLEHARSCSDGDRQRDLRRDEQTRSGELQRSCSPVEKKKDNTMKRMFGSLKRSKGGKGKELRISEHNSTHQTGDMADKETRYEITNVFSDEKEITKTQQLFDEKRLRREQRRSLKESGDFLGVQGANPRTGYWDFSGATSSSEPSQMSENTKRKLDQQARQLAEQKEKYEEIQKSHQEELKKIQTMKERKKREKEELKRSELKLRQRYIYGRWKLSENGWSSIAEPELSPIPQSVSGSPIAELAPADRLFPMPCAAEPSPYVNNGPIRQGDYFGHRAVSSPLARQRLGKATYASPYTAQSISIPRKPIGSPSRQRTEESSETIIHNNSSGAPVQEQQPSPSSKQQAQRSLSVEPVLATLGRNLHPNPSTPPPFLGKEALSSKLASLFENKATAISFRSVLTKQVVIHRPLAQSLSVRRIVSLNELPPVSLKDPIAARIPSSCRLPKGLLTDWATPTITKTKPDGRTSFINTSTITTTGCAPLQRFHGQVDGASDIQRIIPTRQKSLQLKLSQIPLRTSSHHHQSKILRETLRKMCQTYQAGTVTSSGHQLPFTQKRSIRLCHISSPEGGKMELKSTPISISTCPQISEKQEQAAKNAALLAFQQSRRQVAIKRTEGQKRGQLTSPQTRKQNTEDAKNTKTKGVDKSAQDESGDIGGPSTKFEGEPVNDSNISHASVVLAARAATSKIGASNTLAVGHSKPSAEKGLGDTDAHMKAVVLFQERGLSSRKRVPTPGAATRSMGQLVASMARGAWLMLVNVFNSKSCVWKRFERGGLTWQDVGLFVGAVMFMAGMFLATACFARV</sequence>
<feature type="compositionally biased region" description="Basic and acidic residues" evidence="1">
    <location>
        <begin position="190"/>
        <end position="201"/>
    </location>
</feature>
<gene>
    <name evidence="3" type="ORF">NA56DRAFT_657187</name>
</gene>
<feature type="compositionally biased region" description="Polar residues" evidence="1">
    <location>
        <begin position="454"/>
        <end position="464"/>
    </location>
</feature>
<organism evidence="3 4">
    <name type="scientific">Hyaloscypha hepaticicola</name>
    <dbReference type="NCBI Taxonomy" id="2082293"/>
    <lineage>
        <taxon>Eukaryota</taxon>
        <taxon>Fungi</taxon>
        <taxon>Dikarya</taxon>
        <taxon>Ascomycota</taxon>
        <taxon>Pezizomycotina</taxon>
        <taxon>Leotiomycetes</taxon>
        <taxon>Helotiales</taxon>
        <taxon>Hyaloscyphaceae</taxon>
        <taxon>Hyaloscypha</taxon>
    </lineage>
</organism>
<reference evidence="3 4" key="1">
    <citation type="submission" date="2016-05" db="EMBL/GenBank/DDBJ databases">
        <title>A degradative enzymes factory behind the ericoid mycorrhizal symbiosis.</title>
        <authorList>
            <consortium name="DOE Joint Genome Institute"/>
            <person name="Martino E."/>
            <person name="Morin E."/>
            <person name="Grelet G."/>
            <person name="Kuo A."/>
            <person name="Kohler A."/>
            <person name="Daghino S."/>
            <person name="Barry K."/>
            <person name="Choi C."/>
            <person name="Cichocki N."/>
            <person name="Clum A."/>
            <person name="Copeland A."/>
            <person name="Hainaut M."/>
            <person name="Haridas S."/>
            <person name="Labutti K."/>
            <person name="Lindquist E."/>
            <person name="Lipzen A."/>
            <person name="Khouja H.-R."/>
            <person name="Murat C."/>
            <person name="Ohm R."/>
            <person name="Olson A."/>
            <person name="Spatafora J."/>
            <person name="Veneault-Fourrey C."/>
            <person name="Henrissat B."/>
            <person name="Grigoriev I."/>
            <person name="Martin F."/>
            <person name="Perotto S."/>
        </authorList>
    </citation>
    <scope>NUCLEOTIDE SEQUENCE [LARGE SCALE GENOMIC DNA]</scope>
    <source>
        <strain evidence="3 4">UAMH 7357</strain>
    </source>
</reference>
<dbReference type="AlphaFoldDB" id="A0A2J6QA17"/>
<feature type="region of interest" description="Disordered" evidence="1">
    <location>
        <begin position="1"/>
        <end position="47"/>
    </location>
</feature>